<dbReference type="SMART" id="SM00220">
    <property type="entry name" value="S_TKc"/>
    <property type="match status" value="1"/>
</dbReference>
<dbReference type="PROSITE" id="PS00108">
    <property type="entry name" value="PROTEIN_KINASE_ST"/>
    <property type="match status" value="1"/>
</dbReference>
<feature type="domain" description="HTH luxR-type" evidence="6">
    <location>
        <begin position="1014"/>
        <end position="1079"/>
    </location>
</feature>
<dbReference type="PRINTS" id="PR00038">
    <property type="entry name" value="HTHLUXR"/>
</dbReference>
<evidence type="ECO:0000259" key="6">
    <source>
        <dbReference type="PROSITE" id="PS50043"/>
    </source>
</evidence>
<dbReference type="SUPFAM" id="SSF52540">
    <property type="entry name" value="P-loop containing nucleoside triphosphate hydrolases"/>
    <property type="match status" value="1"/>
</dbReference>
<evidence type="ECO:0000256" key="4">
    <source>
        <dbReference type="SAM" id="MobiDB-lite"/>
    </source>
</evidence>
<dbReference type="Gene3D" id="3.30.200.20">
    <property type="entry name" value="Phosphorylase Kinase, domain 1"/>
    <property type="match status" value="1"/>
</dbReference>
<dbReference type="PROSITE" id="PS50043">
    <property type="entry name" value="HTH_LUXR_2"/>
    <property type="match status" value="1"/>
</dbReference>
<protein>
    <submittedName>
        <fullName evidence="7">Protein kinase</fullName>
    </submittedName>
</protein>
<dbReference type="Pfam" id="PF13401">
    <property type="entry name" value="AAA_22"/>
    <property type="match status" value="1"/>
</dbReference>
<evidence type="ECO:0000313" key="8">
    <source>
        <dbReference type="Proteomes" id="UP001550628"/>
    </source>
</evidence>
<dbReference type="Pfam" id="PF00069">
    <property type="entry name" value="Pkinase"/>
    <property type="match status" value="1"/>
</dbReference>
<keyword evidence="7" id="KW-0418">Kinase</keyword>
<keyword evidence="7" id="KW-0808">Transferase</keyword>
<comment type="caution">
    <text evidence="7">The sequence shown here is derived from an EMBL/GenBank/DDBJ whole genome shotgun (WGS) entry which is preliminary data.</text>
</comment>
<proteinExistence type="predicted"/>
<reference evidence="7 8" key="1">
    <citation type="submission" date="2024-06" db="EMBL/GenBank/DDBJ databases">
        <title>The Natural Products Discovery Center: Release of the First 8490 Sequenced Strains for Exploring Actinobacteria Biosynthetic Diversity.</title>
        <authorList>
            <person name="Kalkreuter E."/>
            <person name="Kautsar S.A."/>
            <person name="Yang D."/>
            <person name="Bader C.D."/>
            <person name="Teijaro C.N."/>
            <person name="Fluegel L."/>
            <person name="Davis C.M."/>
            <person name="Simpson J.R."/>
            <person name="Lauterbach L."/>
            <person name="Steele A.D."/>
            <person name="Gui C."/>
            <person name="Meng S."/>
            <person name="Li G."/>
            <person name="Viehrig K."/>
            <person name="Ye F."/>
            <person name="Su P."/>
            <person name="Kiefer A.F."/>
            <person name="Nichols A."/>
            <person name="Cepeda A.J."/>
            <person name="Yan W."/>
            <person name="Fan B."/>
            <person name="Jiang Y."/>
            <person name="Adhikari A."/>
            <person name="Zheng C.-J."/>
            <person name="Schuster L."/>
            <person name="Cowan T.M."/>
            <person name="Smanski M.J."/>
            <person name="Chevrette M.G."/>
            <person name="De Carvalho L.P.S."/>
            <person name="Shen B."/>
        </authorList>
    </citation>
    <scope>NUCLEOTIDE SEQUENCE [LARGE SCALE GENOMIC DNA]</scope>
    <source>
        <strain evidence="7 8">NPDC019708</strain>
    </source>
</reference>
<dbReference type="SUPFAM" id="SSF56112">
    <property type="entry name" value="Protein kinase-like (PK-like)"/>
    <property type="match status" value="1"/>
</dbReference>
<dbReference type="PANTHER" id="PTHR47691">
    <property type="entry name" value="REGULATOR-RELATED"/>
    <property type="match status" value="1"/>
</dbReference>
<dbReference type="CDD" id="cd14014">
    <property type="entry name" value="STKc_PknB_like"/>
    <property type="match status" value="1"/>
</dbReference>
<dbReference type="PANTHER" id="PTHR47691:SF3">
    <property type="entry name" value="HTH-TYPE TRANSCRIPTIONAL REGULATOR RV0890C-RELATED"/>
    <property type="match status" value="1"/>
</dbReference>
<evidence type="ECO:0000256" key="1">
    <source>
        <dbReference type="ARBA" id="ARBA00022741"/>
    </source>
</evidence>
<dbReference type="GO" id="GO:0016301">
    <property type="term" value="F:kinase activity"/>
    <property type="evidence" value="ECO:0007669"/>
    <property type="project" value="UniProtKB-KW"/>
</dbReference>
<evidence type="ECO:0000313" key="7">
    <source>
        <dbReference type="EMBL" id="MEU1954884.1"/>
    </source>
</evidence>
<dbReference type="SUPFAM" id="SSF48452">
    <property type="entry name" value="TPR-like"/>
    <property type="match status" value="1"/>
</dbReference>
<dbReference type="Gene3D" id="1.25.40.10">
    <property type="entry name" value="Tetratricopeptide repeat domain"/>
    <property type="match status" value="1"/>
</dbReference>
<sequence>MGSDPFATQRNPDVDVVAELRGVGLEGAEEIGRGGSGVVYRCIQPVLDRLVAVKVLTFELNGDRERFLREQQAMGRLTGHPNIVEVLDVGETESGRLYLVMPFHPQGSLEARIRRDGPLHLGELLRLGVKLAGALETAHRADILHRDVKPGNILLTDYGEPALTDFGIAHLAEGFRTATGAVTASPAFTAPEVLGGTPSTRASDVYSLGATLFCALTGHAAFERRRGEQIMAQFVRISTQPVPDLREQGIPDDLADVIETAMSRDSEQRPTAAALGEQLQRLQAAHGTVVDHMALRGEPGEQPRPMATTAPVPARGPDPGGTGLRPTAGNLPQELTSFVDRRSQVAEVKNLLSRSSLVTLTGTGGVGKSRLSLRAAHALQRSYADGVWLVELAELRDPLLLVDVVTTTFGLRPVGRPALEALVEHLSGREVLLVVDNCEHMLDAVAELAEILLRSAPRLKILTTSREPLGIGGEAVILVPPLSFAEPSVRGATGNEAVTLFVERAVAVVPDFPLDDDNLSTVATICARLDGLPLAIELAAARLRTLSADQISERLSDQFAVLTHGSRSAPTRQQTLRWCIDWSYDLCTATEQQLWGRMTVFTGTFDLAAAEDVCGTGLDGQSFLDVFSGLLDKSILVREQTGAELRFRMLETLQAYGAEKLAEFGEQAELDKRHRSWYDRLVLRAETDWVSPRQLQWITLLERDLPNLRKSMEHSVSEGDTGGLHTVAHLFSFWFSTGRINEGRRWCDRLLDAVSGAPAADQARVLNTAIVFAGQVNDLTSATERVAELDDLAEQAADPSIDALLAYASGCTALHSGDSDLACIRLNDAVEAFRAREDVLFELRALVVLGWALVLRGRIPSGIACLERLLTIADAHGEAEIRSLALRPLALAVWRQGNSGRAIQLLKEALATSRRLVDPLVAVVALEVLAWVSIEDNQAQRTAVLLGAAQGLGHSIGTSIVFPGMAAFHTDCERRTRDSLGRRRFESAHRKGCAMTLESAVDFALEQQSRDMAPEHSEVPLTKREREVMNLIAEGMTNKAIAARLAISPRTARGHVENILTKLGFNSRAQIAAWVVEHSGDTHS</sequence>
<feature type="domain" description="Protein kinase" evidence="5">
    <location>
        <begin position="25"/>
        <end position="289"/>
    </location>
</feature>
<feature type="region of interest" description="Disordered" evidence="4">
    <location>
        <begin position="296"/>
        <end position="331"/>
    </location>
</feature>
<dbReference type="InterPro" id="IPR016032">
    <property type="entry name" value="Sig_transdc_resp-reg_C-effctor"/>
</dbReference>
<name>A0ABV2WVH8_9NOCA</name>
<feature type="binding site" evidence="3">
    <location>
        <position position="54"/>
    </location>
    <ligand>
        <name>ATP</name>
        <dbReference type="ChEBI" id="CHEBI:30616"/>
    </ligand>
</feature>
<dbReference type="CDD" id="cd06170">
    <property type="entry name" value="LuxR_C_like"/>
    <property type="match status" value="1"/>
</dbReference>
<evidence type="ECO:0000259" key="5">
    <source>
        <dbReference type="PROSITE" id="PS50011"/>
    </source>
</evidence>
<dbReference type="InterPro" id="IPR036388">
    <property type="entry name" value="WH-like_DNA-bd_sf"/>
</dbReference>
<dbReference type="Proteomes" id="UP001550628">
    <property type="component" value="Unassembled WGS sequence"/>
</dbReference>
<keyword evidence="1 3" id="KW-0547">Nucleotide-binding</keyword>
<dbReference type="EMBL" id="JBEYBF010000018">
    <property type="protein sequence ID" value="MEU1954884.1"/>
    <property type="molecule type" value="Genomic_DNA"/>
</dbReference>
<dbReference type="Gene3D" id="3.40.50.300">
    <property type="entry name" value="P-loop containing nucleotide triphosphate hydrolases"/>
    <property type="match status" value="1"/>
</dbReference>
<dbReference type="PRINTS" id="PR00364">
    <property type="entry name" value="DISEASERSIST"/>
</dbReference>
<dbReference type="InterPro" id="IPR011009">
    <property type="entry name" value="Kinase-like_dom_sf"/>
</dbReference>
<dbReference type="Pfam" id="PF00196">
    <property type="entry name" value="GerE"/>
    <property type="match status" value="1"/>
</dbReference>
<keyword evidence="2 3" id="KW-0067">ATP-binding</keyword>
<organism evidence="7 8">
    <name type="scientific">Nocardia rhamnosiphila</name>
    <dbReference type="NCBI Taxonomy" id="426716"/>
    <lineage>
        <taxon>Bacteria</taxon>
        <taxon>Bacillati</taxon>
        <taxon>Actinomycetota</taxon>
        <taxon>Actinomycetes</taxon>
        <taxon>Mycobacteriales</taxon>
        <taxon>Nocardiaceae</taxon>
        <taxon>Nocardia</taxon>
    </lineage>
</organism>
<dbReference type="InterPro" id="IPR049945">
    <property type="entry name" value="AAA_22"/>
</dbReference>
<evidence type="ECO:0000256" key="2">
    <source>
        <dbReference type="ARBA" id="ARBA00022840"/>
    </source>
</evidence>
<dbReference type="SUPFAM" id="SSF46894">
    <property type="entry name" value="C-terminal effector domain of the bipartite response regulators"/>
    <property type="match status" value="1"/>
</dbReference>
<dbReference type="RefSeq" id="WP_356955856.1">
    <property type="nucleotide sequence ID" value="NZ_JBEYBD010000004.1"/>
</dbReference>
<dbReference type="InterPro" id="IPR017441">
    <property type="entry name" value="Protein_kinase_ATP_BS"/>
</dbReference>
<accession>A0ABV2WVH8</accession>
<dbReference type="SMART" id="SM00421">
    <property type="entry name" value="HTH_LUXR"/>
    <property type="match status" value="1"/>
</dbReference>
<dbReference type="Gene3D" id="1.10.10.10">
    <property type="entry name" value="Winged helix-like DNA-binding domain superfamily/Winged helix DNA-binding domain"/>
    <property type="match status" value="1"/>
</dbReference>
<dbReference type="InterPro" id="IPR027417">
    <property type="entry name" value="P-loop_NTPase"/>
</dbReference>
<dbReference type="InterPro" id="IPR000792">
    <property type="entry name" value="Tscrpt_reg_LuxR_C"/>
</dbReference>
<keyword evidence="8" id="KW-1185">Reference proteome</keyword>
<dbReference type="PROSITE" id="PS50011">
    <property type="entry name" value="PROTEIN_KINASE_DOM"/>
    <property type="match status" value="1"/>
</dbReference>
<dbReference type="PROSITE" id="PS00107">
    <property type="entry name" value="PROTEIN_KINASE_ATP"/>
    <property type="match status" value="1"/>
</dbReference>
<dbReference type="InterPro" id="IPR011990">
    <property type="entry name" value="TPR-like_helical_dom_sf"/>
</dbReference>
<evidence type="ECO:0000256" key="3">
    <source>
        <dbReference type="PROSITE-ProRule" id="PRU10141"/>
    </source>
</evidence>
<dbReference type="InterPro" id="IPR000719">
    <property type="entry name" value="Prot_kinase_dom"/>
</dbReference>
<dbReference type="Gene3D" id="1.10.510.10">
    <property type="entry name" value="Transferase(Phosphotransferase) domain 1"/>
    <property type="match status" value="1"/>
</dbReference>
<gene>
    <name evidence="7" type="ORF">ABZ510_23825</name>
</gene>
<dbReference type="InterPro" id="IPR008271">
    <property type="entry name" value="Ser/Thr_kinase_AS"/>
</dbReference>